<keyword evidence="2" id="KW-1185">Reference proteome</keyword>
<organism evidence="1 2">
    <name type="scientific">Macroventuria anomochaeta</name>
    <dbReference type="NCBI Taxonomy" id="301207"/>
    <lineage>
        <taxon>Eukaryota</taxon>
        <taxon>Fungi</taxon>
        <taxon>Dikarya</taxon>
        <taxon>Ascomycota</taxon>
        <taxon>Pezizomycotina</taxon>
        <taxon>Dothideomycetes</taxon>
        <taxon>Pleosporomycetidae</taxon>
        <taxon>Pleosporales</taxon>
        <taxon>Pleosporineae</taxon>
        <taxon>Didymellaceae</taxon>
        <taxon>Macroventuria</taxon>
    </lineage>
</organism>
<name>A0ACB6S5R9_9PLEO</name>
<dbReference type="EMBL" id="MU006710">
    <property type="protein sequence ID" value="KAF2629389.1"/>
    <property type="molecule type" value="Genomic_DNA"/>
</dbReference>
<proteinExistence type="predicted"/>
<evidence type="ECO:0000313" key="1">
    <source>
        <dbReference type="EMBL" id="KAF2629389.1"/>
    </source>
</evidence>
<gene>
    <name evidence="1" type="ORF">BU25DRAFT_409284</name>
</gene>
<accession>A0ACB6S5R9</accession>
<reference evidence="1" key="1">
    <citation type="journal article" date="2020" name="Stud. Mycol.">
        <title>101 Dothideomycetes genomes: a test case for predicting lifestyles and emergence of pathogens.</title>
        <authorList>
            <person name="Haridas S."/>
            <person name="Albert R."/>
            <person name="Binder M."/>
            <person name="Bloem J."/>
            <person name="Labutti K."/>
            <person name="Salamov A."/>
            <person name="Andreopoulos B."/>
            <person name="Baker S."/>
            <person name="Barry K."/>
            <person name="Bills G."/>
            <person name="Bluhm B."/>
            <person name="Cannon C."/>
            <person name="Castanera R."/>
            <person name="Culley D."/>
            <person name="Daum C."/>
            <person name="Ezra D."/>
            <person name="Gonzalez J."/>
            <person name="Henrissat B."/>
            <person name="Kuo A."/>
            <person name="Liang C."/>
            <person name="Lipzen A."/>
            <person name="Lutzoni F."/>
            <person name="Magnuson J."/>
            <person name="Mondo S."/>
            <person name="Nolan M."/>
            <person name="Ohm R."/>
            <person name="Pangilinan J."/>
            <person name="Park H.-J."/>
            <person name="Ramirez L."/>
            <person name="Alfaro M."/>
            <person name="Sun H."/>
            <person name="Tritt A."/>
            <person name="Yoshinaga Y."/>
            <person name="Zwiers L.-H."/>
            <person name="Turgeon B."/>
            <person name="Goodwin S."/>
            <person name="Spatafora J."/>
            <person name="Crous P."/>
            <person name="Grigoriev I."/>
        </authorList>
    </citation>
    <scope>NUCLEOTIDE SEQUENCE</scope>
    <source>
        <strain evidence="1">CBS 525.71</strain>
    </source>
</reference>
<comment type="caution">
    <text evidence="1">The sequence shown here is derived from an EMBL/GenBank/DDBJ whole genome shotgun (WGS) entry which is preliminary data.</text>
</comment>
<protein>
    <submittedName>
        <fullName evidence="1">Uncharacterized protein</fullName>
    </submittedName>
</protein>
<evidence type="ECO:0000313" key="2">
    <source>
        <dbReference type="Proteomes" id="UP000799754"/>
    </source>
</evidence>
<sequence>MALVFACLGYAKNLLANRGCPRKKHSPCRYRPDVALTDVYAAKNRKPPVCEGSSSARDPAIYQPHAQRRGSTDLC</sequence>
<dbReference type="Proteomes" id="UP000799754">
    <property type="component" value="Unassembled WGS sequence"/>
</dbReference>